<evidence type="ECO:0000256" key="3">
    <source>
        <dbReference type="SAM" id="SignalP"/>
    </source>
</evidence>
<dbReference type="EMBL" id="SJJZ01000001">
    <property type="protein sequence ID" value="TCC11204.1"/>
    <property type="molecule type" value="Genomic_DNA"/>
</dbReference>
<name>A0A4R0HMM8_9ACTN</name>
<reference evidence="6 7" key="1">
    <citation type="submission" date="2019-02" db="EMBL/GenBank/DDBJ databases">
        <title>Kribbella capetownensis sp. nov. and Kribbella speibonae sp. nov., isolated from soil.</title>
        <authorList>
            <person name="Curtis S.M."/>
            <person name="Norton I."/>
            <person name="Everest G.J."/>
            <person name="Meyers P.R."/>
        </authorList>
    </citation>
    <scope>NUCLEOTIDE SEQUENCE [LARGE SCALE GENOMIC DNA]</scope>
    <source>
        <strain evidence="6 7">KCTC 29219</strain>
    </source>
</reference>
<dbReference type="PANTHER" id="PTHR43248:SF25">
    <property type="entry name" value="AB HYDROLASE-1 DOMAIN-CONTAINING PROTEIN-RELATED"/>
    <property type="match status" value="1"/>
</dbReference>
<feature type="domain" description="Peptidase S33 tripeptidyl aminopeptidase-like C-terminal" evidence="5">
    <location>
        <begin position="381"/>
        <end position="469"/>
    </location>
</feature>
<keyword evidence="7" id="KW-1185">Reference proteome</keyword>
<evidence type="ECO:0000256" key="2">
    <source>
        <dbReference type="ARBA" id="ARBA00022801"/>
    </source>
</evidence>
<gene>
    <name evidence="6" type="ORF">E0H45_07925</name>
</gene>
<feature type="domain" description="AB hydrolase-1" evidence="4">
    <location>
        <begin position="94"/>
        <end position="293"/>
    </location>
</feature>
<dbReference type="InterPro" id="IPR029058">
    <property type="entry name" value="AB_hydrolase_fold"/>
</dbReference>
<dbReference type="AlphaFoldDB" id="A0A4R0HMM8"/>
<dbReference type="InterPro" id="IPR051601">
    <property type="entry name" value="Serine_prot/Carboxylest_S33"/>
</dbReference>
<dbReference type="InterPro" id="IPR000073">
    <property type="entry name" value="AB_hydrolase_1"/>
</dbReference>
<feature type="chain" id="PRO_5020525515" evidence="3">
    <location>
        <begin position="30"/>
        <end position="476"/>
    </location>
</feature>
<evidence type="ECO:0000259" key="4">
    <source>
        <dbReference type="Pfam" id="PF00561"/>
    </source>
</evidence>
<dbReference type="Pfam" id="PF00561">
    <property type="entry name" value="Abhydrolase_1"/>
    <property type="match status" value="1"/>
</dbReference>
<proteinExistence type="inferred from homology"/>
<dbReference type="SUPFAM" id="SSF53474">
    <property type="entry name" value="alpha/beta-Hydrolases"/>
    <property type="match status" value="1"/>
</dbReference>
<dbReference type="PANTHER" id="PTHR43248">
    <property type="entry name" value="2-SUCCINYL-6-HYDROXY-2,4-CYCLOHEXADIENE-1-CARBOXYLATE SYNTHASE"/>
    <property type="match status" value="1"/>
</dbReference>
<keyword evidence="2 6" id="KW-0378">Hydrolase</keyword>
<evidence type="ECO:0000313" key="7">
    <source>
        <dbReference type="Proteomes" id="UP000292346"/>
    </source>
</evidence>
<dbReference type="Pfam" id="PF08386">
    <property type="entry name" value="Abhydrolase_4"/>
    <property type="match status" value="1"/>
</dbReference>
<keyword evidence="3" id="KW-0732">Signal</keyword>
<comment type="caution">
    <text evidence="6">The sequence shown here is derived from an EMBL/GenBank/DDBJ whole genome shotgun (WGS) entry which is preliminary data.</text>
</comment>
<feature type="signal peptide" evidence="3">
    <location>
        <begin position="1"/>
        <end position="29"/>
    </location>
</feature>
<evidence type="ECO:0000313" key="6">
    <source>
        <dbReference type="EMBL" id="TCC11204.1"/>
    </source>
</evidence>
<dbReference type="InterPro" id="IPR013595">
    <property type="entry name" value="Pept_S33_TAP-like_C"/>
</dbReference>
<evidence type="ECO:0000259" key="5">
    <source>
        <dbReference type="Pfam" id="PF08386"/>
    </source>
</evidence>
<sequence length="476" mass="51893">MTFTQRAVTGAVLLGVAAAGLTTLPTATATATATTNRVQWTDCKPEGKDDPTEVLGSQCATLRLPIDWRDPGGPTFDLAIARRTAKVPSERVGVLVFGPGGPGDSGVDRIKTGIDRFSTDVQDRFDIVSFDPRGVARSNPVRCSAELLNKQPSPIIKSAAEFTSTITYNRQLATDCREHTGPLYDHIDTWQTVRDVDAVRRALGESTISFHGSSYGTLLGAQYAETYPNRVRAMVLESVSDHSSSTTRDFLDDQAAAVQDSFDEFVKWCDATTTCALHGRDIHALWADLLAKSPDPFTLSFAVFRALYQPQWSALAEMLKAGGTPPKQVQTGVAPYPLAVFCQDWNLPVRSYREYAGHLQRLARNNQDLRYPGQLMAVSICLGSPPANNPQHQLKVRGLKTPVLLANAIHDPATGYMWAQSVERQLGRYGVLLTYEGWGHGSYTKSPCMKSTIDNYLIARDVPKRGSSCAAVQPAG</sequence>
<organism evidence="6 7">
    <name type="scientific">Kribbella soli</name>
    <dbReference type="NCBI Taxonomy" id="1124743"/>
    <lineage>
        <taxon>Bacteria</taxon>
        <taxon>Bacillati</taxon>
        <taxon>Actinomycetota</taxon>
        <taxon>Actinomycetes</taxon>
        <taxon>Propionibacteriales</taxon>
        <taxon>Kribbellaceae</taxon>
        <taxon>Kribbella</taxon>
    </lineage>
</organism>
<accession>A0A4R0HMM8</accession>
<dbReference type="Gene3D" id="3.40.50.1820">
    <property type="entry name" value="alpha/beta hydrolase"/>
    <property type="match status" value="1"/>
</dbReference>
<dbReference type="OrthoDB" id="3930934at2"/>
<evidence type="ECO:0000256" key="1">
    <source>
        <dbReference type="ARBA" id="ARBA00010088"/>
    </source>
</evidence>
<protein>
    <submittedName>
        <fullName evidence="6">Alpha/beta fold hydrolase</fullName>
    </submittedName>
</protein>
<dbReference type="Proteomes" id="UP000292346">
    <property type="component" value="Unassembled WGS sequence"/>
</dbReference>
<comment type="similarity">
    <text evidence="1">Belongs to the peptidase S33 family.</text>
</comment>
<dbReference type="RefSeq" id="WP_131335621.1">
    <property type="nucleotide sequence ID" value="NZ_SJJZ01000001.1"/>
</dbReference>
<dbReference type="GO" id="GO:0016787">
    <property type="term" value="F:hydrolase activity"/>
    <property type="evidence" value="ECO:0007669"/>
    <property type="project" value="UniProtKB-KW"/>
</dbReference>